<dbReference type="AlphaFoldDB" id="A0A3E0G5G1"/>
<gene>
    <name evidence="2" type="ORF">BCF44_13933</name>
</gene>
<keyword evidence="3" id="KW-1185">Reference proteome</keyword>
<reference evidence="2 3" key="1">
    <citation type="submission" date="2018-08" db="EMBL/GenBank/DDBJ databases">
        <title>Genomic Encyclopedia of Archaeal and Bacterial Type Strains, Phase II (KMG-II): from individual species to whole genera.</title>
        <authorList>
            <person name="Goeker M."/>
        </authorList>
    </citation>
    <scope>NUCLEOTIDE SEQUENCE [LARGE SCALE GENOMIC DNA]</scope>
    <source>
        <strain evidence="2 3">DSM 45791</strain>
    </source>
</reference>
<organism evidence="2 3">
    <name type="scientific">Kutzneria buriramensis</name>
    <dbReference type="NCBI Taxonomy" id="1045776"/>
    <lineage>
        <taxon>Bacteria</taxon>
        <taxon>Bacillati</taxon>
        <taxon>Actinomycetota</taxon>
        <taxon>Actinomycetes</taxon>
        <taxon>Pseudonocardiales</taxon>
        <taxon>Pseudonocardiaceae</taxon>
        <taxon>Kutzneria</taxon>
    </lineage>
</organism>
<accession>A0A3E0G5G1</accession>
<evidence type="ECO:0000256" key="1">
    <source>
        <dbReference type="SAM" id="MobiDB-lite"/>
    </source>
</evidence>
<name>A0A3E0G5G1_9PSEU</name>
<dbReference type="Proteomes" id="UP000256269">
    <property type="component" value="Unassembled WGS sequence"/>
</dbReference>
<evidence type="ECO:0000313" key="2">
    <source>
        <dbReference type="EMBL" id="REH18001.1"/>
    </source>
</evidence>
<feature type="region of interest" description="Disordered" evidence="1">
    <location>
        <begin position="66"/>
        <end position="165"/>
    </location>
</feature>
<sequence>MAQQGESIGSRCRSDEFLLVPLGIGLQAIQLWPYRAGLAARSLGHLQTAAASLTCCCPLQLSPLGKPGDPRTSLRVHPSCAGDTTKRLTARSTSTRSPRVGSRPVVAARSSPSGPRTRSRPRGRDVGASPGVRLGDAPSVAVAGARPLPTRRRSGPRGTGGRVPSDRLCRRSVVLGSGQDLKHLLSPPNATAMAAAAKERLLISRLFLLGNAYLVFITVSRAMTGEERPQNE</sequence>
<proteinExistence type="predicted"/>
<protein>
    <submittedName>
        <fullName evidence="2">Uncharacterized protein</fullName>
    </submittedName>
</protein>
<evidence type="ECO:0000313" key="3">
    <source>
        <dbReference type="Proteomes" id="UP000256269"/>
    </source>
</evidence>
<comment type="caution">
    <text evidence="2">The sequence shown here is derived from an EMBL/GenBank/DDBJ whole genome shotgun (WGS) entry which is preliminary data.</text>
</comment>
<dbReference type="EMBL" id="QUNO01000039">
    <property type="protein sequence ID" value="REH18001.1"/>
    <property type="molecule type" value="Genomic_DNA"/>
</dbReference>